<organism evidence="1">
    <name type="scientific">bioreactor metagenome</name>
    <dbReference type="NCBI Taxonomy" id="1076179"/>
    <lineage>
        <taxon>unclassified sequences</taxon>
        <taxon>metagenomes</taxon>
        <taxon>ecological metagenomes</taxon>
    </lineage>
</organism>
<proteinExistence type="predicted"/>
<reference evidence="1" key="1">
    <citation type="submission" date="2019-08" db="EMBL/GenBank/DDBJ databases">
        <authorList>
            <person name="Kucharzyk K."/>
            <person name="Murdoch R.W."/>
            <person name="Higgins S."/>
            <person name="Loffler F."/>
        </authorList>
    </citation>
    <scope>NUCLEOTIDE SEQUENCE</scope>
</reference>
<accession>A0A645HQN7</accession>
<protein>
    <submittedName>
        <fullName evidence="1">Uncharacterized protein</fullName>
    </submittedName>
</protein>
<comment type="caution">
    <text evidence="1">The sequence shown here is derived from an EMBL/GenBank/DDBJ whole genome shotgun (WGS) entry which is preliminary data.</text>
</comment>
<dbReference type="EMBL" id="VSSQ01098365">
    <property type="protein sequence ID" value="MPN41375.1"/>
    <property type="molecule type" value="Genomic_DNA"/>
</dbReference>
<dbReference type="AlphaFoldDB" id="A0A645HQN7"/>
<evidence type="ECO:0000313" key="1">
    <source>
        <dbReference type="EMBL" id="MPN41375.1"/>
    </source>
</evidence>
<sequence length="197" mass="22604">MQDAHDVIRACPQAVYRIDDGFQIRALGPLNHRLHVLTHGYIAAWHHRRLSLAGERRWLADLRGLTDCHGQAAMRNRGSLHLYPLTNDNGTRPAVEHHTRPATALRHLHVLQERHEGSTLRTVVRRAHRDLCCVEGNRRVGPKTRVDLIHDCICRLKTWSPQVQHDIRTFSKIARNHAFYRRTVGNQAGIGAIDRYA</sequence>
<name>A0A645HQN7_9ZZZZ</name>
<gene>
    <name evidence="1" type="ORF">SDC9_188921</name>
</gene>